<accession>A0AAU8DNG7</accession>
<feature type="transmembrane region" description="Helical" evidence="1">
    <location>
        <begin position="31"/>
        <end position="50"/>
    </location>
</feature>
<evidence type="ECO:0000256" key="1">
    <source>
        <dbReference type="SAM" id="Phobius"/>
    </source>
</evidence>
<dbReference type="AlphaFoldDB" id="A0AAU8DNG7"/>
<proteinExistence type="predicted"/>
<organism evidence="2">
    <name type="scientific">Nakamurella sp. A5-74</name>
    <dbReference type="NCBI Taxonomy" id="3158264"/>
    <lineage>
        <taxon>Bacteria</taxon>
        <taxon>Bacillati</taxon>
        <taxon>Actinomycetota</taxon>
        <taxon>Actinomycetes</taxon>
        <taxon>Nakamurellales</taxon>
        <taxon>Nakamurellaceae</taxon>
        <taxon>Nakamurella</taxon>
    </lineage>
</organism>
<keyword evidence="1" id="KW-1133">Transmembrane helix</keyword>
<evidence type="ECO:0000313" key="2">
    <source>
        <dbReference type="EMBL" id="XCG63539.1"/>
    </source>
</evidence>
<keyword evidence="1" id="KW-0472">Membrane</keyword>
<feature type="transmembrane region" description="Helical" evidence="1">
    <location>
        <begin position="7"/>
        <end position="25"/>
    </location>
</feature>
<dbReference type="EMBL" id="CP159218">
    <property type="protein sequence ID" value="XCG63539.1"/>
    <property type="molecule type" value="Genomic_DNA"/>
</dbReference>
<name>A0AAU8DNG7_9ACTN</name>
<protein>
    <submittedName>
        <fullName evidence="2">Uncharacterized protein</fullName>
    </submittedName>
</protein>
<dbReference type="RefSeq" id="WP_353649154.1">
    <property type="nucleotide sequence ID" value="NZ_CP159218.1"/>
</dbReference>
<keyword evidence="1" id="KW-0812">Transmembrane</keyword>
<reference evidence="2" key="1">
    <citation type="submission" date="2024-05" db="EMBL/GenBank/DDBJ databases">
        <authorList>
            <person name="Cai S.Y."/>
            <person name="Jin L.M."/>
            <person name="Li H.R."/>
        </authorList>
    </citation>
    <scope>NUCLEOTIDE SEQUENCE</scope>
    <source>
        <strain evidence="2">A5-74</strain>
    </source>
</reference>
<gene>
    <name evidence="2" type="ORF">ABLG96_20480</name>
</gene>
<sequence>MEKPRYVMIVLAPINILLQLFLLVVAPDPPIWLVLLVCLSISGFIVSFVAEVRRNAKISRGASYLER</sequence>